<dbReference type="SUPFAM" id="SSF52833">
    <property type="entry name" value="Thioredoxin-like"/>
    <property type="match status" value="1"/>
</dbReference>
<dbReference type="OrthoDB" id="414243at2759"/>
<dbReference type="GO" id="GO:0006749">
    <property type="term" value="P:glutathione metabolic process"/>
    <property type="evidence" value="ECO:0007669"/>
    <property type="project" value="TreeGrafter"/>
</dbReference>
<dbReference type="CDD" id="cd03192">
    <property type="entry name" value="GST_C_Sigma_like"/>
    <property type="match status" value="1"/>
</dbReference>
<feature type="domain" description="GST N-terminal" evidence="5">
    <location>
        <begin position="2"/>
        <end position="79"/>
    </location>
</feature>
<dbReference type="PANTHER" id="PTHR11571:SF224">
    <property type="entry name" value="HEMATOPOIETIC PROSTAGLANDIN D SYNTHASE"/>
    <property type="match status" value="1"/>
</dbReference>
<dbReference type="SFLD" id="SFLDS00019">
    <property type="entry name" value="Glutathione_Transferase_(cytos"/>
    <property type="match status" value="1"/>
</dbReference>
<dbReference type="STRING" id="34508.A0A4U8UQW4"/>
<evidence type="ECO:0000256" key="2">
    <source>
        <dbReference type="ARBA" id="ARBA00022679"/>
    </source>
</evidence>
<dbReference type="Pfam" id="PF02798">
    <property type="entry name" value="GST_N"/>
    <property type="match status" value="1"/>
</dbReference>
<dbReference type="SFLD" id="SFLDG01205">
    <property type="entry name" value="AMPS.1"/>
    <property type="match status" value="1"/>
</dbReference>
<keyword evidence="8" id="KW-1185">Reference proteome</keyword>
<evidence type="ECO:0000313" key="8">
    <source>
        <dbReference type="Proteomes" id="UP000298663"/>
    </source>
</evidence>
<accession>A0A4U8UQW4</accession>
<dbReference type="EC" id="2.5.1.18" evidence="1"/>
<reference evidence="7 8" key="2">
    <citation type="journal article" date="2019" name="G3 (Bethesda)">
        <title>Hybrid Assembly of the Genome of the Entomopathogenic Nematode Steinernema carpocapsae Identifies the X-Chromosome.</title>
        <authorList>
            <person name="Serra L."/>
            <person name="Macchietto M."/>
            <person name="Macias-Munoz A."/>
            <person name="McGill C.J."/>
            <person name="Rodriguez I.M."/>
            <person name="Rodriguez B."/>
            <person name="Murad R."/>
            <person name="Mortazavi A."/>
        </authorList>
    </citation>
    <scope>NUCLEOTIDE SEQUENCE [LARGE SCALE GENOMIC DNA]</scope>
    <source>
        <strain evidence="7 8">ALL</strain>
    </source>
</reference>
<dbReference type="InterPro" id="IPR004045">
    <property type="entry name" value="Glutathione_S-Trfase_N"/>
</dbReference>
<dbReference type="PROSITE" id="PS50404">
    <property type="entry name" value="GST_NTER"/>
    <property type="match status" value="1"/>
</dbReference>
<proteinExistence type="inferred from homology"/>
<dbReference type="InterPro" id="IPR004046">
    <property type="entry name" value="GST_C"/>
</dbReference>
<dbReference type="AlphaFoldDB" id="A0A4U8UQW4"/>
<evidence type="ECO:0000259" key="5">
    <source>
        <dbReference type="PROSITE" id="PS50404"/>
    </source>
</evidence>
<protein>
    <recommendedName>
        <fullName evidence="1">glutathione transferase</fullName>
        <ecNumber evidence="1">2.5.1.18</ecNumber>
    </recommendedName>
</protein>
<dbReference type="FunFam" id="3.40.30.10:FF:000189">
    <property type="entry name" value="Glutathione S-Transferase"/>
    <property type="match status" value="1"/>
</dbReference>
<dbReference type="InterPro" id="IPR036249">
    <property type="entry name" value="Thioredoxin-like_sf"/>
</dbReference>
<evidence type="ECO:0000256" key="1">
    <source>
        <dbReference type="ARBA" id="ARBA00012452"/>
    </source>
</evidence>
<evidence type="ECO:0000259" key="6">
    <source>
        <dbReference type="PROSITE" id="PS50405"/>
    </source>
</evidence>
<dbReference type="Proteomes" id="UP000298663">
    <property type="component" value="Chromosome X"/>
</dbReference>
<dbReference type="InterPro" id="IPR050213">
    <property type="entry name" value="GST_superfamily"/>
</dbReference>
<comment type="caution">
    <text evidence="7">The sequence shown here is derived from an EMBL/GenBank/DDBJ whole genome shotgun (WGS) entry which is preliminary data.</text>
</comment>
<dbReference type="PROSITE" id="PS50405">
    <property type="entry name" value="GST_CTER"/>
    <property type="match status" value="1"/>
</dbReference>
<dbReference type="InterPro" id="IPR010987">
    <property type="entry name" value="Glutathione-S-Trfase_C-like"/>
</dbReference>
<dbReference type="Gene3D" id="3.40.30.10">
    <property type="entry name" value="Glutaredoxin"/>
    <property type="match status" value="1"/>
</dbReference>
<gene>
    <name evidence="7" type="ORF">L596_002364</name>
</gene>
<reference evidence="7 8" key="1">
    <citation type="journal article" date="2015" name="Genome Biol.">
        <title>Comparative genomics of Steinernema reveals deeply conserved gene regulatory networks.</title>
        <authorList>
            <person name="Dillman A.R."/>
            <person name="Macchietto M."/>
            <person name="Porter C.F."/>
            <person name="Rogers A."/>
            <person name="Williams B."/>
            <person name="Antoshechkin I."/>
            <person name="Lee M.M."/>
            <person name="Goodwin Z."/>
            <person name="Lu X."/>
            <person name="Lewis E.E."/>
            <person name="Goodrich-Blair H."/>
            <person name="Stock S.P."/>
            <person name="Adams B.J."/>
            <person name="Sternberg P.W."/>
            <person name="Mortazavi A."/>
        </authorList>
    </citation>
    <scope>NUCLEOTIDE SEQUENCE [LARGE SCALE GENOMIC DNA]</scope>
    <source>
        <strain evidence="7 8">ALL</strain>
    </source>
</reference>
<dbReference type="SFLD" id="SFLDG00363">
    <property type="entry name" value="AMPS_(cytGST):_Alpha-__Mu-__Pi"/>
    <property type="match status" value="1"/>
</dbReference>
<keyword evidence="2" id="KW-0808">Transferase</keyword>
<comment type="catalytic activity">
    <reaction evidence="4">
        <text>RX + glutathione = an S-substituted glutathione + a halide anion + H(+)</text>
        <dbReference type="Rhea" id="RHEA:16437"/>
        <dbReference type="ChEBI" id="CHEBI:15378"/>
        <dbReference type="ChEBI" id="CHEBI:16042"/>
        <dbReference type="ChEBI" id="CHEBI:17792"/>
        <dbReference type="ChEBI" id="CHEBI:57925"/>
        <dbReference type="ChEBI" id="CHEBI:90779"/>
        <dbReference type="EC" id="2.5.1.18"/>
    </reaction>
</comment>
<sequence length="192" mass="22015">MPEYKLTYFNIRGLAEPARLLFALAGVDFEDNRIEHENWPPLKASTPFGQLPVLEFDGKKLAQSFAIYRYLANEFGYAGKCSFEKAIVDMLADSQKDVGQELREYFRVKAGMAEGDADKLYEEKHLKESGSGYLVKSGVTWVDLLVAEQLTTLHNFNAEIMKEHPDLEEYIKRVHSLPKIKEHVNKRPVTQF</sequence>
<dbReference type="EMBL" id="AZBU02000001">
    <property type="protein sequence ID" value="TMS34855.1"/>
    <property type="molecule type" value="Genomic_DNA"/>
</dbReference>
<dbReference type="Pfam" id="PF14497">
    <property type="entry name" value="GST_C_3"/>
    <property type="match status" value="1"/>
</dbReference>
<evidence type="ECO:0000256" key="4">
    <source>
        <dbReference type="ARBA" id="ARBA00047960"/>
    </source>
</evidence>
<evidence type="ECO:0000313" key="7">
    <source>
        <dbReference type="EMBL" id="TMS34855.1"/>
    </source>
</evidence>
<organism evidence="7 8">
    <name type="scientific">Steinernema carpocapsae</name>
    <name type="common">Entomopathogenic nematode</name>
    <dbReference type="NCBI Taxonomy" id="34508"/>
    <lineage>
        <taxon>Eukaryota</taxon>
        <taxon>Metazoa</taxon>
        <taxon>Ecdysozoa</taxon>
        <taxon>Nematoda</taxon>
        <taxon>Chromadorea</taxon>
        <taxon>Rhabditida</taxon>
        <taxon>Tylenchina</taxon>
        <taxon>Panagrolaimomorpha</taxon>
        <taxon>Strongyloidoidea</taxon>
        <taxon>Steinernematidae</taxon>
        <taxon>Steinernema</taxon>
    </lineage>
</organism>
<dbReference type="SUPFAM" id="SSF47616">
    <property type="entry name" value="GST C-terminal domain-like"/>
    <property type="match status" value="1"/>
</dbReference>
<feature type="domain" description="GST C-terminal" evidence="6">
    <location>
        <begin position="57"/>
        <end position="192"/>
    </location>
</feature>
<dbReference type="EMBL" id="CM016762">
    <property type="protein sequence ID" value="TMS34855.1"/>
    <property type="molecule type" value="Genomic_DNA"/>
</dbReference>
<dbReference type="PANTHER" id="PTHR11571">
    <property type="entry name" value="GLUTATHIONE S-TRANSFERASE"/>
    <property type="match status" value="1"/>
</dbReference>
<dbReference type="InterPro" id="IPR040079">
    <property type="entry name" value="Glutathione_S-Trfase"/>
</dbReference>
<dbReference type="GO" id="GO:0004364">
    <property type="term" value="F:glutathione transferase activity"/>
    <property type="evidence" value="ECO:0007669"/>
    <property type="project" value="UniProtKB-EC"/>
</dbReference>
<name>A0A4U8UQW4_STECR</name>
<comment type="similarity">
    <text evidence="3">Belongs to the GST superfamily. Sigma family.</text>
</comment>
<evidence type="ECO:0000256" key="3">
    <source>
        <dbReference type="ARBA" id="ARBA00038317"/>
    </source>
</evidence>
<dbReference type="InterPro" id="IPR036282">
    <property type="entry name" value="Glutathione-S-Trfase_C_sf"/>
</dbReference>
<dbReference type="Gene3D" id="1.20.1050.10">
    <property type="match status" value="1"/>
</dbReference>
<dbReference type="CDD" id="cd03039">
    <property type="entry name" value="GST_N_Sigma_like"/>
    <property type="match status" value="1"/>
</dbReference>